<protein>
    <submittedName>
        <fullName evidence="3">Chromo (CHRromatin organization MOdifier) domain-containing protein</fullName>
    </submittedName>
</protein>
<comment type="caution">
    <text evidence="3">The sequence shown here is derived from an EMBL/GenBank/DDBJ whole genome shotgun (WGS) entry which is preliminary data.</text>
</comment>
<dbReference type="PROSITE" id="PS50013">
    <property type="entry name" value="CHROMO_2"/>
    <property type="match status" value="1"/>
</dbReference>
<feature type="domain" description="Chromo" evidence="2">
    <location>
        <begin position="213"/>
        <end position="256"/>
    </location>
</feature>
<proteinExistence type="predicted"/>
<dbReference type="SUPFAM" id="SSF54160">
    <property type="entry name" value="Chromo domain-like"/>
    <property type="match status" value="1"/>
</dbReference>
<comment type="subunit">
    <text evidence="1">Component of the NuA4 histone acetyltransferase complex.</text>
</comment>
<evidence type="ECO:0000313" key="3">
    <source>
        <dbReference type="EMBL" id="KAH0968899.1"/>
    </source>
</evidence>
<dbReference type="SUPFAM" id="SSF53098">
    <property type="entry name" value="Ribonuclease H-like"/>
    <property type="match status" value="1"/>
</dbReference>
<dbReference type="InterPro" id="IPR056924">
    <property type="entry name" value="SH3_Tf2-1"/>
</dbReference>
<dbReference type="EMBL" id="JAIZPD010000001">
    <property type="protein sequence ID" value="KAH0968899.1"/>
    <property type="molecule type" value="Genomic_DNA"/>
</dbReference>
<dbReference type="Pfam" id="PF00385">
    <property type="entry name" value="Chromo"/>
    <property type="match status" value="1"/>
</dbReference>
<keyword evidence="4" id="KW-1185">Reference proteome</keyword>
<dbReference type="InterPro" id="IPR000953">
    <property type="entry name" value="Chromo/chromo_shadow_dom"/>
</dbReference>
<dbReference type="Gene3D" id="2.40.50.40">
    <property type="match status" value="1"/>
</dbReference>
<dbReference type="Pfam" id="PF24626">
    <property type="entry name" value="SH3_Tf2-1"/>
    <property type="match status" value="1"/>
</dbReference>
<dbReference type="InterPro" id="IPR016197">
    <property type="entry name" value="Chromo-like_dom_sf"/>
</dbReference>
<reference evidence="3" key="1">
    <citation type="submission" date="2021-09" db="EMBL/GenBank/DDBJ databases">
        <title>A high-quality genome of the endoparasitic fungus Hirsutella rhossiliensis with a comparison of Hirsutella genomes reveals transposable elements contributing to genome size variation.</title>
        <authorList>
            <person name="Lin R."/>
            <person name="Jiao Y."/>
            <person name="Sun X."/>
            <person name="Ling J."/>
            <person name="Xie B."/>
            <person name="Cheng X."/>
        </authorList>
    </citation>
    <scope>NUCLEOTIDE SEQUENCE</scope>
    <source>
        <strain evidence="3">HR02</strain>
    </source>
</reference>
<evidence type="ECO:0000259" key="2">
    <source>
        <dbReference type="PROSITE" id="PS50013"/>
    </source>
</evidence>
<dbReference type="GeneID" id="68350670"/>
<dbReference type="InterPro" id="IPR023780">
    <property type="entry name" value="Chromo_domain"/>
</dbReference>
<dbReference type="RefSeq" id="XP_044726412.1">
    <property type="nucleotide sequence ID" value="XM_044860012.1"/>
</dbReference>
<dbReference type="OrthoDB" id="4779840at2759"/>
<dbReference type="GO" id="GO:0006338">
    <property type="term" value="P:chromatin remodeling"/>
    <property type="evidence" value="ECO:0007669"/>
    <property type="project" value="UniProtKB-ARBA"/>
</dbReference>
<dbReference type="GO" id="GO:0003676">
    <property type="term" value="F:nucleic acid binding"/>
    <property type="evidence" value="ECO:0007669"/>
    <property type="project" value="InterPro"/>
</dbReference>
<dbReference type="InterPro" id="IPR050951">
    <property type="entry name" value="Retrovirus_Pol_polyprotein"/>
</dbReference>
<dbReference type="Proteomes" id="UP000824596">
    <property type="component" value="Unassembled WGS sequence"/>
</dbReference>
<dbReference type="SMART" id="SM00298">
    <property type="entry name" value="CHROMO"/>
    <property type="match status" value="1"/>
</dbReference>
<evidence type="ECO:0000313" key="4">
    <source>
        <dbReference type="Proteomes" id="UP000824596"/>
    </source>
</evidence>
<gene>
    <name evidence="3" type="ORF">HRG_01541</name>
</gene>
<organism evidence="3 4">
    <name type="scientific">Hirsutella rhossiliensis</name>
    <dbReference type="NCBI Taxonomy" id="111463"/>
    <lineage>
        <taxon>Eukaryota</taxon>
        <taxon>Fungi</taxon>
        <taxon>Dikarya</taxon>
        <taxon>Ascomycota</taxon>
        <taxon>Pezizomycotina</taxon>
        <taxon>Sordariomycetes</taxon>
        <taxon>Hypocreomycetidae</taxon>
        <taxon>Hypocreales</taxon>
        <taxon>Ophiocordycipitaceae</taxon>
        <taxon>Hirsutella</taxon>
    </lineage>
</organism>
<dbReference type="InterPro" id="IPR036397">
    <property type="entry name" value="RNaseH_sf"/>
</dbReference>
<dbReference type="PANTHER" id="PTHR37984">
    <property type="entry name" value="PROTEIN CBG26694"/>
    <property type="match status" value="1"/>
</dbReference>
<dbReference type="PANTHER" id="PTHR37984:SF5">
    <property type="entry name" value="PROTEIN NYNRIN-LIKE"/>
    <property type="match status" value="1"/>
</dbReference>
<dbReference type="Gene3D" id="3.30.420.10">
    <property type="entry name" value="Ribonuclease H-like superfamily/Ribonuclease H"/>
    <property type="match status" value="1"/>
</dbReference>
<dbReference type="AlphaFoldDB" id="A0A9P8SNY8"/>
<name>A0A9P8SNY8_9HYPO</name>
<sequence>MTTAYHPQADGLAERRNQTVETALRLAYIEDPNLDWKTLIPSLQWHLNTAYNTSTKTSAHELMYGFPLKGPLEAVDRTASAEADELPYIKEALRKQASLAMDLAAMKAKRWYDAKHRPIHLKAGDKVYLKLHQGYHQPGRPPKKWSQQREGPFVIRRMVGDLACELDLPEQIKVHPVISIHHLKPAHEGCFEEAHPGPVEVTKDFTDQEGEFYEVDKLLDVRVRKIGRNRKPVTEYLVHWKGWGSMHDQWVRKEEISSKALDEFHGQTTGPRVLSWRDIDPTSSHPYAKCINTAAFSVLALAATAIAVPTELEARGGPGNGGGSGGGGTTCSASGQKQVCCTGLLNCLVAVVGENCNNSAYCCTTDAPAGTLINVVALNCLKLL</sequence>
<accession>A0A9P8SNY8</accession>
<dbReference type="InterPro" id="IPR012337">
    <property type="entry name" value="RNaseH-like_sf"/>
</dbReference>
<evidence type="ECO:0000256" key="1">
    <source>
        <dbReference type="ARBA" id="ARBA00011353"/>
    </source>
</evidence>
<dbReference type="CDD" id="cd00024">
    <property type="entry name" value="CD_CSD"/>
    <property type="match status" value="1"/>
</dbReference>